<reference evidence="3" key="2">
    <citation type="submission" date="2015-01" db="EMBL/GenBank/DDBJ databases">
        <title>Evolutionary Origins and Diversification of the Mycorrhizal Mutualists.</title>
        <authorList>
            <consortium name="DOE Joint Genome Institute"/>
            <consortium name="Mycorrhizal Genomics Consortium"/>
            <person name="Kohler A."/>
            <person name="Kuo A."/>
            <person name="Nagy L.G."/>
            <person name="Floudas D."/>
            <person name="Copeland A."/>
            <person name="Barry K.W."/>
            <person name="Cichocki N."/>
            <person name="Veneault-Fourrey C."/>
            <person name="LaButti K."/>
            <person name="Lindquist E.A."/>
            <person name="Lipzen A."/>
            <person name="Lundell T."/>
            <person name="Morin E."/>
            <person name="Murat C."/>
            <person name="Riley R."/>
            <person name="Ohm R."/>
            <person name="Sun H."/>
            <person name="Tunlid A."/>
            <person name="Henrissat B."/>
            <person name="Grigoriev I.V."/>
            <person name="Hibbett D.S."/>
            <person name="Martin F."/>
        </authorList>
    </citation>
    <scope>NUCLEOTIDE SEQUENCE [LARGE SCALE GENOMIC DNA]</scope>
    <source>
        <strain evidence="3">Zn</strain>
    </source>
</reference>
<evidence type="ECO:0000313" key="3">
    <source>
        <dbReference type="Proteomes" id="UP000054321"/>
    </source>
</evidence>
<dbReference type="Pfam" id="PF06985">
    <property type="entry name" value="HET"/>
    <property type="match status" value="1"/>
</dbReference>
<evidence type="ECO:0000259" key="1">
    <source>
        <dbReference type="Pfam" id="PF06985"/>
    </source>
</evidence>
<feature type="domain" description="Heterokaryon incompatibility" evidence="1">
    <location>
        <begin position="223"/>
        <end position="380"/>
    </location>
</feature>
<reference evidence="2 3" key="1">
    <citation type="submission" date="2014-04" db="EMBL/GenBank/DDBJ databases">
        <authorList>
            <consortium name="DOE Joint Genome Institute"/>
            <person name="Kuo A."/>
            <person name="Martino E."/>
            <person name="Perotto S."/>
            <person name="Kohler A."/>
            <person name="Nagy L.G."/>
            <person name="Floudas D."/>
            <person name="Copeland A."/>
            <person name="Barry K.W."/>
            <person name="Cichocki N."/>
            <person name="Veneault-Fourrey C."/>
            <person name="LaButti K."/>
            <person name="Lindquist E.A."/>
            <person name="Lipzen A."/>
            <person name="Lundell T."/>
            <person name="Morin E."/>
            <person name="Murat C."/>
            <person name="Sun H."/>
            <person name="Tunlid A."/>
            <person name="Henrissat B."/>
            <person name="Grigoriev I.V."/>
            <person name="Hibbett D.S."/>
            <person name="Martin F."/>
            <person name="Nordberg H.P."/>
            <person name="Cantor M.N."/>
            <person name="Hua S.X."/>
        </authorList>
    </citation>
    <scope>NUCLEOTIDE SEQUENCE [LARGE SCALE GENOMIC DNA]</scope>
    <source>
        <strain evidence="2 3">Zn</strain>
    </source>
</reference>
<dbReference type="Proteomes" id="UP000054321">
    <property type="component" value="Unassembled WGS sequence"/>
</dbReference>
<dbReference type="EMBL" id="KN832890">
    <property type="protein sequence ID" value="KIM94281.1"/>
    <property type="molecule type" value="Genomic_DNA"/>
</dbReference>
<dbReference type="OrthoDB" id="5135333at2759"/>
<gene>
    <name evidence="2" type="ORF">OIDMADRAFT_149395</name>
</gene>
<accession>A0A0C3GVF6</accession>
<dbReference type="HOGENOM" id="CLU_366842_0_0_1"/>
<organism evidence="2 3">
    <name type="scientific">Oidiodendron maius (strain Zn)</name>
    <dbReference type="NCBI Taxonomy" id="913774"/>
    <lineage>
        <taxon>Eukaryota</taxon>
        <taxon>Fungi</taxon>
        <taxon>Dikarya</taxon>
        <taxon>Ascomycota</taxon>
        <taxon>Pezizomycotina</taxon>
        <taxon>Leotiomycetes</taxon>
        <taxon>Leotiomycetes incertae sedis</taxon>
        <taxon>Myxotrichaceae</taxon>
        <taxon>Oidiodendron</taxon>
    </lineage>
</organism>
<dbReference type="InterPro" id="IPR010730">
    <property type="entry name" value="HET"/>
</dbReference>
<sequence length="760" mass="86709">METPDALCMACAKVDLFSLFNGPRYFPRDGYDNKISVSLGTLADVYANVSCPLCRLIKHDLYSTGDGFLWATKDDYVDPSKVQVTVRPVRADCKEEMRYLDEKTRDKVATILEVCLSPLEGLSAKETDLVWHHQRGDGIQLLSPDSVDPARPLLNGYRATTIANSLDLLQMWMNTCVESHTLQSQRGTGSRPYFHGAAVEYGIRVIDVEHRTIMERNPEEIEYAALSYVWSTNSAEDAGAMLQDQAMAKAEATQGSSSTLPQKIPKVVEDAVFVCKKLAIPYLWVDRYCIDQSDRVRMASEIEGMGYRYHYAKLTLIAGSGPASDNESEIGLLPVSGSGGMEELQRVETVQERKYITSLPSIRTQLHGSPWIQRSWTMQEGQLSNRCAFFGNYDVSFLCGLGHWRESLHSGPYAHEAEIPDIEMECEGYCMLSWLSWQRVKHWKFEDYTSLLMSYTPRKMSFESDKLNAITGCLNFITEMKGVHFIYGLPATDFHYALLWTGGYDRSREGFPSWSWAGWHCLQQNHLVYPLQNGTCSLEEDEHGNLQTVGPIDRDIELQGLFISLTEAPHLTNKCSQRFANIYFPSYKTNTLLTITSEIAHFSLDILPSPSKPEDWYKKSRHLKVPYDFDSTSTPSDKISWDLNSEYRTPFERLRLRDDYNNVHTYHYPRWYDHWPPFTINLPQTLRGETIAWLLKQGVELIMIVEIELLSGDKSLKPFHLVLCLVLDRRGDVAKRCGMCCLPKEFWDKSRPQMGSITLG</sequence>
<dbReference type="AlphaFoldDB" id="A0A0C3GVF6"/>
<protein>
    <recommendedName>
        <fullName evidence="1">Heterokaryon incompatibility domain-containing protein</fullName>
    </recommendedName>
</protein>
<evidence type="ECO:0000313" key="2">
    <source>
        <dbReference type="EMBL" id="KIM94281.1"/>
    </source>
</evidence>
<dbReference type="PANTHER" id="PTHR33112">
    <property type="entry name" value="DOMAIN PROTEIN, PUTATIVE-RELATED"/>
    <property type="match status" value="1"/>
</dbReference>
<name>A0A0C3GVF6_OIDMZ</name>
<proteinExistence type="predicted"/>
<keyword evidence="3" id="KW-1185">Reference proteome</keyword>
<dbReference type="PANTHER" id="PTHR33112:SF1">
    <property type="entry name" value="HETEROKARYON INCOMPATIBILITY DOMAIN-CONTAINING PROTEIN"/>
    <property type="match status" value="1"/>
</dbReference>
<dbReference type="InParanoid" id="A0A0C3GVF6"/>